<dbReference type="Pfam" id="PF17919">
    <property type="entry name" value="RT_RNaseH_2"/>
    <property type="match status" value="1"/>
</dbReference>
<dbReference type="GO" id="GO:0015074">
    <property type="term" value="P:DNA integration"/>
    <property type="evidence" value="ECO:0007669"/>
    <property type="project" value="UniProtKB-KW"/>
</dbReference>
<dbReference type="Pfam" id="PF00078">
    <property type="entry name" value="RVT_1"/>
    <property type="match status" value="1"/>
</dbReference>
<evidence type="ECO:0000256" key="7">
    <source>
        <dbReference type="ARBA" id="ARBA00022884"/>
    </source>
</evidence>
<keyword evidence="8" id="KW-0229">DNA integration</keyword>
<proteinExistence type="predicted"/>
<evidence type="ECO:0000313" key="12">
    <source>
        <dbReference type="EMBL" id="ORD99296.1"/>
    </source>
</evidence>
<gene>
    <name evidence="12" type="primary">POL5</name>
    <name evidence="12" type="ORF">A0H76_1086</name>
</gene>
<evidence type="ECO:0000256" key="2">
    <source>
        <dbReference type="ARBA" id="ARBA00022695"/>
    </source>
</evidence>
<feature type="compositionally biased region" description="Basic and acidic residues" evidence="10">
    <location>
        <begin position="21"/>
        <end position="30"/>
    </location>
</feature>
<dbReference type="Proteomes" id="UP000192501">
    <property type="component" value="Unassembled WGS sequence"/>
</dbReference>
<dbReference type="InterPro" id="IPR043128">
    <property type="entry name" value="Rev_trsase/Diguanyl_cyclase"/>
</dbReference>
<dbReference type="InterPro" id="IPR021109">
    <property type="entry name" value="Peptidase_aspartic_dom_sf"/>
</dbReference>
<dbReference type="PROSITE" id="PS00141">
    <property type="entry name" value="ASP_PROTEASE"/>
    <property type="match status" value="1"/>
</dbReference>
<evidence type="ECO:0000256" key="10">
    <source>
        <dbReference type="SAM" id="MobiDB-lite"/>
    </source>
</evidence>
<dbReference type="GO" id="GO:0004190">
    <property type="term" value="F:aspartic-type endopeptidase activity"/>
    <property type="evidence" value="ECO:0007669"/>
    <property type="project" value="UniProtKB-KW"/>
</dbReference>
<dbReference type="InterPro" id="IPR043502">
    <property type="entry name" value="DNA/RNA_pol_sf"/>
</dbReference>
<dbReference type="SUPFAM" id="SSF56672">
    <property type="entry name" value="DNA/RNA polymerases"/>
    <property type="match status" value="1"/>
</dbReference>
<evidence type="ECO:0000256" key="9">
    <source>
        <dbReference type="ARBA" id="ARBA00023268"/>
    </source>
</evidence>
<keyword evidence="5" id="KW-0255">Endonuclease</keyword>
<reference evidence="12 13" key="1">
    <citation type="journal article" date="2017" name="Environ. Microbiol.">
        <title>Decay of the glycolytic pathway and adaptation to intranuclear parasitism within Enterocytozoonidae microsporidia.</title>
        <authorList>
            <person name="Wiredu Boakye D."/>
            <person name="Jaroenlak P."/>
            <person name="Prachumwat A."/>
            <person name="Williams T.A."/>
            <person name="Bateman K.S."/>
            <person name="Itsathitphaisarn O."/>
            <person name="Sritunyalucksana K."/>
            <person name="Paszkiewicz K.H."/>
            <person name="Moore K.A."/>
            <person name="Stentiford G.D."/>
            <person name="Williams B.A."/>
        </authorList>
    </citation>
    <scope>NUCLEOTIDE SEQUENCE [LARGE SCALE GENOMIC DNA]</scope>
    <source>
        <strain evidence="13">canceri</strain>
    </source>
</reference>
<evidence type="ECO:0000256" key="1">
    <source>
        <dbReference type="ARBA" id="ARBA00022679"/>
    </source>
</evidence>
<keyword evidence="5" id="KW-0378">Hydrolase</keyword>
<dbReference type="PANTHER" id="PTHR37984">
    <property type="entry name" value="PROTEIN CBG26694"/>
    <property type="match status" value="1"/>
</dbReference>
<dbReference type="Gene3D" id="3.10.10.10">
    <property type="entry name" value="HIV Type 1 Reverse Transcriptase, subunit A, domain 1"/>
    <property type="match status" value="1"/>
</dbReference>
<comment type="caution">
    <text evidence="12">The sequence shown here is derived from an EMBL/GenBank/DDBJ whole genome shotgun (WGS) entry which is preliminary data.</text>
</comment>
<keyword evidence="3" id="KW-0540">Nuclease</keyword>
<evidence type="ECO:0000256" key="5">
    <source>
        <dbReference type="ARBA" id="ARBA00022759"/>
    </source>
</evidence>
<dbReference type="GO" id="GO:0003723">
    <property type="term" value="F:RNA binding"/>
    <property type="evidence" value="ECO:0007669"/>
    <property type="project" value="UniProtKB-KW"/>
</dbReference>
<accession>A0A1X0QHS8</accession>
<evidence type="ECO:0000256" key="6">
    <source>
        <dbReference type="ARBA" id="ARBA00022842"/>
    </source>
</evidence>
<feature type="compositionally biased region" description="Basic and acidic residues" evidence="10">
    <location>
        <begin position="1"/>
        <end position="13"/>
    </location>
</feature>
<keyword evidence="4" id="KW-0645">Protease</keyword>
<keyword evidence="6" id="KW-0460">Magnesium</keyword>
<protein>
    <submittedName>
        <fullName evidence="12">POL5</fullName>
    </submittedName>
</protein>
<dbReference type="Pfam" id="PF13975">
    <property type="entry name" value="gag-asp_proteas"/>
    <property type="match status" value="1"/>
</dbReference>
<dbReference type="PROSITE" id="PS50878">
    <property type="entry name" value="RT_POL"/>
    <property type="match status" value="1"/>
</dbReference>
<dbReference type="GO" id="GO:0016779">
    <property type="term" value="F:nucleotidyltransferase activity"/>
    <property type="evidence" value="ECO:0007669"/>
    <property type="project" value="UniProtKB-KW"/>
</dbReference>
<dbReference type="GO" id="GO:0004519">
    <property type="term" value="F:endonuclease activity"/>
    <property type="evidence" value="ECO:0007669"/>
    <property type="project" value="UniProtKB-KW"/>
</dbReference>
<evidence type="ECO:0000256" key="3">
    <source>
        <dbReference type="ARBA" id="ARBA00022722"/>
    </source>
</evidence>
<keyword evidence="7" id="KW-0694">RNA-binding</keyword>
<dbReference type="VEuPathDB" id="MicrosporidiaDB:HERIO_2348"/>
<feature type="region of interest" description="Disordered" evidence="10">
    <location>
        <begin position="1"/>
        <end position="30"/>
    </location>
</feature>
<dbReference type="InterPro" id="IPR000477">
    <property type="entry name" value="RT_dom"/>
</dbReference>
<name>A0A1X0QHS8_9MICR</name>
<dbReference type="InterPro" id="IPR050951">
    <property type="entry name" value="Retrovirus_Pol_polyprotein"/>
</dbReference>
<dbReference type="Gene3D" id="3.30.70.270">
    <property type="match status" value="2"/>
</dbReference>
<dbReference type="InterPro" id="IPR041577">
    <property type="entry name" value="RT_RNaseH_2"/>
</dbReference>
<dbReference type="VEuPathDB" id="MicrosporidiaDB:A0H76_1086"/>
<feature type="domain" description="Reverse transcriptase" evidence="11">
    <location>
        <begin position="295"/>
        <end position="475"/>
    </location>
</feature>
<dbReference type="CDD" id="cd00303">
    <property type="entry name" value="retropepsin_like"/>
    <property type="match status" value="1"/>
</dbReference>
<sequence length="595" mass="67805">MELAKDNDKEKCRRNNSMMKTRIDDNKERKQDEVKKKKIICAKCGFIGHGIKDCRVKPDNYKVNKVEKNRKESFCCVQGNLKSLVPKVKVKVFDRTCIALIDTGASHVIVSRNLVANKMNKAKEVKELISTMVGKLRSIGLIEIALTIGNSTTCCDALIVDQSPYELILGMNLLKNYKLQISNDGIWLDNFKLSEGNTNPSNESKLLSLHAEAVETKNLLSNMTDEGKLNKFDNNYLGLLKARFQDVFDSSYKPSKIKLDPVIAVHENSKPIFKNVFKRNPKEEQSISQAVKNLLDLGIIEECSSPWSTNPFLVSKKDTDEKRMVIDYRDLNSITISKKFAIPRIDLTLDALSGAAIFTSLDLISGYHQFILDETDRDKTAFSCSSGQYRYKVLPMGLVKAPYIFQRVMTKLFKEYINVFVVVYLDDILVYSKDEESHFKHLNLVLEIIKEYGLTINLKKSKFFMSELLYLGYCISSNSVRISEEFKFKAINFKPPTNIRQLRCFLGFTSYARRFIKDYSRKAVPLYNLLKIDSFKFGDAELKAFEELKSAVQNSIILSLANFDDQFTLEVDANIDTVSAVLRQKSGIIACVLKE</sequence>
<dbReference type="SUPFAM" id="SSF50630">
    <property type="entry name" value="Acid proteases"/>
    <property type="match status" value="1"/>
</dbReference>
<dbReference type="FunFam" id="3.30.70.270:FF:000020">
    <property type="entry name" value="Transposon Tf2-6 polyprotein-like Protein"/>
    <property type="match status" value="1"/>
</dbReference>
<dbReference type="GO" id="GO:0006508">
    <property type="term" value="P:proteolysis"/>
    <property type="evidence" value="ECO:0007669"/>
    <property type="project" value="InterPro"/>
</dbReference>
<dbReference type="EMBL" id="LTAI01000237">
    <property type="protein sequence ID" value="ORD99296.1"/>
    <property type="molecule type" value="Genomic_DNA"/>
</dbReference>
<keyword evidence="2" id="KW-0548">Nucleotidyltransferase</keyword>
<keyword evidence="4" id="KW-0064">Aspartyl protease</keyword>
<evidence type="ECO:0000256" key="8">
    <source>
        <dbReference type="ARBA" id="ARBA00022908"/>
    </source>
</evidence>
<organism evidence="12 13">
    <name type="scientific">Hepatospora eriocheir</name>
    <dbReference type="NCBI Taxonomy" id="1081669"/>
    <lineage>
        <taxon>Eukaryota</taxon>
        <taxon>Fungi</taxon>
        <taxon>Fungi incertae sedis</taxon>
        <taxon>Microsporidia</taxon>
        <taxon>Hepatosporidae</taxon>
        <taxon>Hepatospora</taxon>
    </lineage>
</organism>
<dbReference type="Gene3D" id="2.40.70.10">
    <property type="entry name" value="Acid Proteases"/>
    <property type="match status" value="1"/>
</dbReference>
<dbReference type="AlphaFoldDB" id="A0A1X0QHS8"/>
<evidence type="ECO:0000259" key="11">
    <source>
        <dbReference type="PROSITE" id="PS50878"/>
    </source>
</evidence>
<dbReference type="CDD" id="cd01647">
    <property type="entry name" value="RT_LTR"/>
    <property type="match status" value="1"/>
</dbReference>
<dbReference type="InterPro" id="IPR001969">
    <property type="entry name" value="Aspartic_peptidase_AS"/>
</dbReference>
<keyword evidence="9" id="KW-0511">Multifunctional enzyme</keyword>
<evidence type="ECO:0000313" key="13">
    <source>
        <dbReference type="Proteomes" id="UP000192501"/>
    </source>
</evidence>
<dbReference type="PANTHER" id="PTHR37984:SF5">
    <property type="entry name" value="PROTEIN NYNRIN-LIKE"/>
    <property type="match status" value="1"/>
</dbReference>
<evidence type="ECO:0000256" key="4">
    <source>
        <dbReference type="ARBA" id="ARBA00022750"/>
    </source>
</evidence>
<keyword evidence="1" id="KW-0808">Transferase</keyword>